<dbReference type="AlphaFoldDB" id="A0A839STC4"/>
<dbReference type="InterPro" id="IPR011991">
    <property type="entry name" value="ArsR-like_HTH"/>
</dbReference>
<keyword evidence="6" id="KW-1185">Reference proteome</keyword>
<name>A0A839STC4_9PROT</name>
<protein>
    <submittedName>
        <fullName evidence="5">Lrp/AsnC family transcriptional regulator of ectoine degradation</fullName>
    </submittedName>
</protein>
<dbReference type="PROSITE" id="PS50956">
    <property type="entry name" value="HTH_ASNC_2"/>
    <property type="match status" value="1"/>
</dbReference>
<dbReference type="GO" id="GO:0006355">
    <property type="term" value="P:regulation of DNA-templated transcription"/>
    <property type="evidence" value="ECO:0007669"/>
    <property type="project" value="UniProtKB-ARBA"/>
</dbReference>
<dbReference type="InterPro" id="IPR000485">
    <property type="entry name" value="AsnC-type_HTH_dom"/>
</dbReference>
<keyword evidence="2" id="KW-0238">DNA-binding</keyword>
<evidence type="ECO:0000256" key="1">
    <source>
        <dbReference type="ARBA" id="ARBA00023015"/>
    </source>
</evidence>
<keyword evidence="3" id="KW-0804">Transcription</keyword>
<dbReference type="Pfam" id="PF01037">
    <property type="entry name" value="AsnC_trans_reg"/>
    <property type="match status" value="1"/>
</dbReference>
<organism evidence="5 6">
    <name type="scientific">Limibacillus halophilus</name>
    <dbReference type="NCBI Taxonomy" id="1579333"/>
    <lineage>
        <taxon>Bacteria</taxon>
        <taxon>Pseudomonadati</taxon>
        <taxon>Pseudomonadota</taxon>
        <taxon>Alphaproteobacteria</taxon>
        <taxon>Rhodospirillales</taxon>
        <taxon>Rhodovibrionaceae</taxon>
        <taxon>Limibacillus</taxon>
    </lineage>
</organism>
<dbReference type="CDD" id="cd00090">
    <property type="entry name" value="HTH_ARSR"/>
    <property type="match status" value="1"/>
</dbReference>
<accession>A0A839STC4</accession>
<dbReference type="Gene3D" id="1.10.10.10">
    <property type="entry name" value="Winged helix-like DNA-binding domain superfamily/Winged helix DNA-binding domain"/>
    <property type="match status" value="1"/>
</dbReference>
<dbReference type="InterPro" id="IPR036390">
    <property type="entry name" value="WH_DNA-bd_sf"/>
</dbReference>
<keyword evidence="1" id="KW-0805">Transcription regulation</keyword>
<evidence type="ECO:0000256" key="2">
    <source>
        <dbReference type="ARBA" id="ARBA00023125"/>
    </source>
</evidence>
<dbReference type="Proteomes" id="UP000581135">
    <property type="component" value="Unassembled WGS sequence"/>
</dbReference>
<evidence type="ECO:0000259" key="4">
    <source>
        <dbReference type="PROSITE" id="PS50956"/>
    </source>
</evidence>
<gene>
    <name evidence="5" type="ORF">FHR98_002354</name>
</gene>
<dbReference type="SUPFAM" id="SSF46785">
    <property type="entry name" value="Winged helix' DNA-binding domain"/>
    <property type="match status" value="1"/>
</dbReference>
<dbReference type="InterPro" id="IPR019887">
    <property type="entry name" value="Tscrpt_reg_AsnC/Lrp_C"/>
</dbReference>
<comment type="caution">
    <text evidence="5">The sequence shown here is derived from an EMBL/GenBank/DDBJ whole genome shotgun (WGS) entry which is preliminary data.</text>
</comment>
<sequence length="169" mass="18968">MARKPNNLGLDAIDIRILSALQREGRITKLKLAERVGLSPTPCWERLRRLEAAGIIEGYHAQLALKKLTAFTAVLAEITLEQHTQAAFERFERAVMGVPEIVACWSTGGGVDYIVKFVTRDVDAYQTLIDRLLTAEIGIDRYVTYIVTKPVKESHELPLAHLLKNDDRS</sequence>
<evidence type="ECO:0000313" key="6">
    <source>
        <dbReference type="Proteomes" id="UP000581135"/>
    </source>
</evidence>
<dbReference type="PANTHER" id="PTHR30154:SF34">
    <property type="entry name" value="TRANSCRIPTIONAL REGULATOR AZLB"/>
    <property type="match status" value="1"/>
</dbReference>
<evidence type="ECO:0000313" key="5">
    <source>
        <dbReference type="EMBL" id="MBB3066051.1"/>
    </source>
</evidence>
<dbReference type="PRINTS" id="PR00033">
    <property type="entry name" value="HTHASNC"/>
</dbReference>
<dbReference type="RefSeq" id="WP_183416869.1">
    <property type="nucleotide sequence ID" value="NZ_JACHXA010000006.1"/>
</dbReference>
<evidence type="ECO:0000256" key="3">
    <source>
        <dbReference type="ARBA" id="ARBA00023163"/>
    </source>
</evidence>
<dbReference type="InterPro" id="IPR011008">
    <property type="entry name" value="Dimeric_a/b-barrel"/>
</dbReference>
<dbReference type="InterPro" id="IPR019888">
    <property type="entry name" value="Tscrpt_reg_AsnC-like"/>
</dbReference>
<proteinExistence type="predicted"/>
<dbReference type="SMART" id="SM00344">
    <property type="entry name" value="HTH_ASNC"/>
    <property type="match status" value="1"/>
</dbReference>
<dbReference type="GO" id="GO:0043565">
    <property type="term" value="F:sequence-specific DNA binding"/>
    <property type="evidence" value="ECO:0007669"/>
    <property type="project" value="InterPro"/>
</dbReference>
<feature type="domain" description="HTH asnC-type" evidence="4">
    <location>
        <begin position="10"/>
        <end position="72"/>
    </location>
</feature>
<dbReference type="EMBL" id="JACHXA010000006">
    <property type="protein sequence ID" value="MBB3066051.1"/>
    <property type="molecule type" value="Genomic_DNA"/>
</dbReference>
<reference evidence="5 6" key="1">
    <citation type="submission" date="2020-08" db="EMBL/GenBank/DDBJ databases">
        <title>Genomic Encyclopedia of Type Strains, Phase III (KMG-III): the genomes of soil and plant-associated and newly described type strains.</title>
        <authorList>
            <person name="Whitman W."/>
        </authorList>
    </citation>
    <scope>NUCLEOTIDE SEQUENCE [LARGE SCALE GENOMIC DNA]</scope>
    <source>
        <strain evidence="5 6">CECT 8803</strain>
    </source>
</reference>
<dbReference type="Gene3D" id="3.30.70.920">
    <property type="match status" value="1"/>
</dbReference>
<dbReference type="SUPFAM" id="SSF54909">
    <property type="entry name" value="Dimeric alpha+beta barrel"/>
    <property type="match status" value="1"/>
</dbReference>
<dbReference type="GO" id="GO:0043200">
    <property type="term" value="P:response to amino acid"/>
    <property type="evidence" value="ECO:0007669"/>
    <property type="project" value="TreeGrafter"/>
</dbReference>
<dbReference type="InterPro" id="IPR036388">
    <property type="entry name" value="WH-like_DNA-bd_sf"/>
</dbReference>
<dbReference type="PANTHER" id="PTHR30154">
    <property type="entry name" value="LEUCINE-RESPONSIVE REGULATORY PROTEIN"/>
    <property type="match status" value="1"/>
</dbReference>
<dbReference type="GO" id="GO:0005829">
    <property type="term" value="C:cytosol"/>
    <property type="evidence" value="ECO:0007669"/>
    <property type="project" value="TreeGrafter"/>
</dbReference>
<dbReference type="Pfam" id="PF13412">
    <property type="entry name" value="HTH_24"/>
    <property type="match status" value="1"/>
</dbReference>